<evidence type="ECO:0000256" key="3">
    <source>
        <dbReference type="ARBA" id="ARBA00022989"/>
    </source>
</evidence>
<dbReference type="EMBL" id="RBKU01000001">
    <property type="protein sequence ID" value="RKR82569.1"/>
    <property type="molecule type" value="Genomic_DNA"/>
</dbReference>
<evidence type="ECO:0000259" key="7">
    <source>
        <dbReference type="Pfam" id="PF00361"/>
    </source>
</evidence>
<evidence type="ECO:0000313" key="9">
    <source>
        <dbReference type="Proteomes" id="UP000268007"/>
    </source>
</evidence>
<dbReference type="GO" id="GO:0012505">
    <property type="term" value="C:endomembrane system"/>
    <property type="evidence" value="ECO:0007669"/>
    <property type="project" value="UniProtKB-SubCell"/>
</dbReference>
<keyword evidence="3 5" id="KW-1133">Transmembrane helix</keyword>
<dbReference type="NCBIfam" id="TIGR01770">
    <property type="entry name" value="NDH_I_N"/>
    <property type="match status" value="1"/>
</dbReference>
<feature type="transmembrane region" description="Helical" evidence="5">
    <location>
        <begin position="392"/>
        <end position="413"/>
    </location>
</feature>
<feature type="transmembrane region" description="Helical" evidence="5">
    <location>
        <begin position="433"/>
        <end position="454"/>
    </location>
</feature>
<dbReference type="OrthoDB" id="9811718at2"/>
<keyword evidence="2 5" id="KW-0812">Transmembrane</keyword>
<dbReference type="InterPro" id="IPR001750">
    <property type="entry name" value="ND/Mrp_TM"/>
</dbReference>
<comment type="subunit">
    <text evidence="5">NDH-1 is composed of 14 different subunits. Subunits NuoA, H, J, K, L, M, N constitute the membrane sector of the complex.</text>
</comment>
<dbReference type="AlphaFoldDB" id="A0A495J3I3"/>
<feature type="transmembrane region" description="Helical" evidence="5">
    <location>
        <begin position="53"/>
        <end position="73"/>
    </location>
</feature>
<dbReference type="GO" id="GO:0008137">
    <property type="term" value="F:NADH dehydrogenase (ubiquinone) activity"/>
    <property type="evidence" value="ECO:0007669"/>
    <property type="project" value="InterPro"/>
</dbReference>
<feature type="domain" description="NADH:quinone oxidoreductase/Mrp antiporter transmembrane" evidence="7">
    <location>
        <begin position="144"/>
        <end position="430"/>
    </location>
</feature>
<comment type="function">
    <text evidence="5">NDH-1 shuttles electrons from NADH, via FMN and iron-sulfur (Fe-S) centers, to quinones in the respiratory chain. The immediate electron acceptor for the enzyme in this species is believed to be a menaquinone. Couples the redox reaction to proton translocation (for every two electrons transferred, four hydrogen ions are translocated across the cytoplasmic membrane), and thus conserves the redox energy in a proton gradient.</text>
</comment>
<accession>A0A495J3I3</accession>
<dbReference type="GO" id="GO:0050136">
    <property type="term" value="F:NADH dehydrogenase (quinone) (non-electrogenic) activity"/>
    <property type="evidence" value="ECO:0007669"/>
    <property type="project" value="UniProtKB-UniRule"/>
</dbReference>
<reference evidence="8 9" key="1">
    <citation type="submission" date="2018-10" db="EMBL/GenBank/DDBJ databases">
        <title>Genomic Encyclopedia of Archaeal and Bacterial Type Strains, Phase II (KMG-II): from individual species to whole genera.</title>
        <authorList>
            <person name="Goeker M."/>
        </authorList>
    </citation>
    <scope>NUCLEOTIDE SEQUENCE [LARGE SCALE GENOMIC DNA]</scope>
    <source>
        <strain evidence="8 9">DSM 18602</strain>
    </source>
</reference>
<dbReference type="EC" id="7.1.1.-" evidence="5"/>
<feature type="transmembrane region" description="Helical" evidence="5">
    <location>
        <begin position="478"/>
        <end position="500"/>
    </location>
</feature>
<evidence type="ECO:0000256" key="5">
    <source>
        <dbReference type="HAMAP-Rule" id="MF_00445"/>
    </source>
</evidence>
<proteinExistence type="inferred from homology"/>
<keyword evidence="5" id="KW-0520">NAD</keyword>
<dbReference type="InterPro" id="IPR010096">
    <property type="entry name" value="NADH-Q_OxRdtase_suN/2"/>
</dbReference>
<feature type="transmembrane region" description="Helical" evidence="5">
    <location>
        <begin position="323"/>
        <end position="344"/>
    </location>
</feature>
<feature type="transmembrane region" description="Helical" evidence="5">
    <location>
        <begin position="179"/>
        <end position="203"/>
    </location>
</feature>
<comment type="caution">
    <text evidence="8">The sequence shown here is derived from an EMBL/GenBank/DDBJ whole genome shotgun (WGS) entry which is preliminary data.</text>
</comment>
<dbReference type="Proteomes" id="UP000268007">
    <property type="component" value="Unassembled WGS sequence"/>
</dbReference>
<comment type="subcellular location">
    <subcellularLocation>
        <location evidence="5">Cell membrane</location>
        <topology evidence="5">Multi-pass membrane protein</topology>
    </subcellularLocation>
    <subcellularLocation>
        <location evidence="1">Endomembrane system</location>
        <topology evidence="1">Multi-pass membrane protein</topology>
    </subcellularLocation>
    <subcellularLocation>
        <location evidence="6">Membrane</location>
        <topology evidence="6">Multi-pass membrane protein</topology>
    </subcellularLocation>
</comment>
<dbReference type="GO" id="GO:0048038">
    <property type="term" value="F:quinone binding"/>
    <property type="evidence" value="ECO:0007669"/>
    <property type="project" value="UniProtKB-KW"/>
</dbReference>
<gene>
    <name evidence="5" type="primary">nuoN</name>
    <name evidence="8" type="ORF">BDD43_2754</name>
</gene>
<evidence type="ECO:0000256" key="6">
    <source>
        <dbReference type="RuleBase" id="RU000320"/>
    </source>
</evidence>
<dbReference type="HAMAP" id="MF_00445">
    <property type="entry name" value="NDH1_NuoN_1"/>
    <property type="match status" value="1"/>
</dbReference>
<feature type="transmembrane region" description="Helical" evidence="5">
    <location>
        <begin position="297"/>
        <end position="316"/>
    </location>
</feature>
<feature type="transmembrane region" description="Helical" evidence="5">
    <location>
        <begin position="20"/>
        <end position="41"/>
    </location>
</feature>
<dbReference type="Pfam" id="PF00361">
    <property type="entry name" value="Proton_antipo_M"/>
    <property type="match status" value="1"/>
</dbReference>
<name>A0A495J3I3_9SPHI</name>
<keyword evidence="5" id="KW-1278">Translocase</keyword>
<evidence type="ECO:0000256" key="4">
    <source>
        <dbReference type="ARBA" id="ARBA00023136"/>
    </source>
</evidence>
<feature type="transmembrane region" description="Helical" evidence="5">
    <location>
        <begin position="223"/>
        <end position="249"/>
    </location>
</feature>
<keyword evidence="4 5" id="KW-0472">Membrane</keyword>
<comment type="similarity">
    <text evidence="5">Belongs to the complex I subunit 2 family.</text>
</comment>
<feature type="transmembrane region" description="Helical" evidence="5">
    <location>
        <begin position="350"/>
        <end position="372"/>
    </location>
</feature>
<dbReference type="RefSeq" id="WP_121198159.1">
    <property type="nucleotide sequence ID" value="NZ_RBKU01000001.1"/>
</dbReference>
<keyword evidence="5" id="KW-0874">Quinone</keyword>
<evidence type="ECO:0000313" key="8">
    <source>
        <dbReference type="EMBL" id="RKR82569.1"/>
    </source>
</evidence>
<protein>
    <recommendedName>
        <fullName evidence="5">NADH-quinone oxidoreductase subunit N</fullName>
        <ecNumber evidence="5">7.1.1.-</ecNumber>
    </recommendedName>
    <alternativeName>
        <fullName evidence="5">NADH dehydrogenase I subunit N</fullName>
    </alternativeName>
    <alternativeName>
        <fullName evidence="5">NDH-1 subunit N</fullName>
    </alternativeName>
</protein>
<organism evidence="8 9">
    <name type="scientific">Mucilaginibacter gracilis</name>
    <dbReference type="NCBI Taxonomy" id="423350"/>
    <lineage>
        <taxon>Bacteria</taxon>
        <taxon>Pseudomonadati</taxon>
        <taxon>Bacteroidota</taxon>
        <taxon>Sphingobacteriia</taxon>
        <taxon>Sphingobacteriales</taxon>
        <taxon>Sphingobacteriaceae</taxon>
        <taxon>Mucilaginibacter</taxon>
    </lineage>
</organism>
<keyword evidence="5" id="KW-1003">Cell membrane</keyword>
<sequence length="505" mass="55455">MHDLLPYIPQQLSNIRAGLPYFMPELCLGALFILVLVTDLFSGKTSTWLCRALSVAGLLVVIYQCLWQFVLLVSAKQSTVFIFDGMLMLHHTAILFKLVIDVVAILILLYIPWDKALRAHFKGLNDLYSIIIASVLGLHLMVMAVNLLSIYISIEMVSIASYLMVAYRSDTSISTEAGLKYVLFGAVSSAIMLYGISLLYGFSGSLDLFSAMFINGLSAANPTAVGLAITLVMVGIGFKLSFVPMHFWVPDVYQGAATPVTAYLSTLPKIAGFALFCNFLTPFIFFSAKWAAFDFRLFLSIAGIVTMIVGNLAAIWQTNIKRLLAYSSIGHTGFALMALATFSAQGISSLLFYLTVYAIANIGALMLTTHYVNKIGAHDLDSYKGVGLRYPLPSVCFVIILVSLAGLPVSVGFNGKLMVFSSVYQVYQQSHNVWLLALMITGAATTVVSLFYYIKIPLYLFLKKNEHHVEDQLATHQYLLIFICIISAFVLSVGVFPQLLGILQS</sequence>
<dbReference type="GO" id="GO:0042773">
    <property type="term" value="P:ATP synthesis coupled electron transport"/>
    <property type="evidence" value="ECO:0007669"/>
    <property type="project" value="InterPro"/>
</dbReference>
<dbReference type="PANTHER" id="PTHR22773">
    <property type="entry name" value="NADH DEHYDROGENASE"/>
    <property type="match status" value="1"/>
</dbReference>
<keyword evidence="5" id="KW-0813">Transport</keyword>
<feature type="transmembrane region" description="Helical" evidence="5">
    <location>
        <begin position="123"/>
        <end position="142"/>
    </location>
</feature>
<feature type="transmembrane region" description="Helical" evidence="5">
    <location>
        <begin position="270"/>
        <end position="291"/>
    </location>
</feature>
<evidence type="ECO:0000256" key="2">
    <source>
        <dbReference type="ARBA" id="ARBA00022692"/>
    </source>
</evidence>
<comment type="catalytic activity">
    <reaction evidence="5">
        <text>a quinone + NADH + 5 H(+)(in) = a quinol + NAD(+) + 4 H(+)(out)</text>
        <dbReference type="Rhea" id="RHEA:57888"/>
        <dbReference type="ChEBI" id="CHEBI:15378"/>
        <dbReference type="ChEBI" id="CHEBI:24646"/>
        <dbReference type="ChEBI" id="CHEBI:57540"/>
        <dbReference type="ChEBI" id="CHEBI:57945"/>
        <dbReference type="ChEBI" id="CHEBI:132124"/>
    </reaction>
</comment>
<keyword evidence="9" id="KW-1185">Reference proteome</keyword>
<evidence type="ECO:0000256" key="1">
    <source>
        <dbReference type="ARBA" id="ARBA00004127"/>
    </source>
</evidence>
<feature type="transmembrane region" description="Helical" evidence="5">
    <location>
        <begin position="93"/>
        <end position="111"/>
    </location>
</feature>
<dbReference type="GO" id="GO:0005886">
    <property type="term" value="C:plasma membrane"/>
    <property type="evidence" value="ECO:0007669"/>
    <property type="project" value="UniProtKB-SubCell"/>
</dbReference>